<accession>A0A915HEN6</accession>
<dbReference type="AlphaFoldDB" id="A0A915HEN6"/>
<dbReference type="Proteomes" id="UP000887565">
    <property type="component" value="Unplaced"/>
</dbReference>
<keyword evidence="1" id="KW-1185">Reference proteome</keyword>
<name>A0A915HEN6_ROMCU</name>
<evidence type="ECO:0000313" key="2">
    <source>
        <dbReference type="WBParaSite" id="nRc.2.0.1.t00517-RA"/>
    </source>
</evidence>
<organism evidence="1 2">
    <name type="scientific">Romanomermis culicivorax</name>
    <name type="common">Nematode worm</name>
    <dbReference type="NCBI Taxonomy" id="13658"/>
    <lineage>
        <taxon>Eukaryota</taxon>
        <taxon>Metazoa</taxon>
        <taxon>Ecdysozoa</taxon>
        <taxon>Nematoda</taxon>
        <taxon>Enoplea</taxon>
        <taxon>Dorylaimia</taxon>
        <taxon>Mermithida</taxon>
        <taxon>Mermithoidea</taxon>
        <taxon>Mermithidae</taxon>
        <taxon>Romanomermis</taxon>
    </lineage>
</organism>
<sequence>MPDESIHESIVSGYYVIGSKFYCDIHAKQLSQDHFKATPPIDPNLFYSRAPPLDVSPLKVEPIKAP</sequence>
<reference evidence="2" key="1">
    <citation type="submission" date="2022-11" db="UniProtKB">
        <authorList>
            <consortium name="WormBaseParasite"/>
        </authorList>
    </citation>
    <scope>IDENTIFICATION</scope>
</reference>
<protein>
    <submittedName>
        <fullName evidence="2">Uncharacterized protein</fullName>
    </submittedName>
</protein>
<dbReference type="WBParaSite" id="nRc.2.0.1.t00517-RA">
    <property type="protein sequence ID" value="nRc.2.0.1.t00517-RA"/>
    <property type="gene ID" value="nRc.2.0.1.g00517"/>
</dbReference>
<proteinExistence type="predicted"/>
<evidence type="ECO:0000313" key="1">
    <source>
        <dbReference type="Proteomes" id="UP000887565"/>
    </source>
</evidence>